<protein>
    <submittedName>
        <fullName evidence="2">Uncharacterized protein</fullName>
    </submittedName>
</protein>
<gene>
    <name evidence="2" type="ORF">O0955_00020</name>
</gene>
<accession>A0ABT4L3U2</accession>
<keyword evidence="3" id="KW-1185">Reference proteome</keyword>
<reference evidence="2" key="1">
    <citation type="submission" date="2022-12" db="EMBL/GenBank/DDBJ databases">
        <title>Genome sequence of HCMS5-2.</title>
        <authorList>
            <person name="Woo H."/>
        </authorList>
    </citation>
    <scope>NUCLEOTIDE SEQUENCE</scope>
    <source>
        <strain evidence="2">HCMS5-2</strain>
    </source>
</reference>
<feature type="region of interest" description="Disordered" evidence="1">
    <location>
        <begin position="1"/>
        <end position="47"/>
    </location>
</feature>
<proteinExistence type="predicted"/>
<feature type="compositionally biased region" description="Polar residues" evidence="1">
    <location>
        <begin position="8"/>
        <end position="27"/>
    </location>
</feature>
<sequence length="63" mass="6862">MTPLEINAEQNASLSNKSTSEEVSNQPLELHPEAYRVKGPSPDKMRSVSASIRAYANGLYGLL</sequence>
<comment type="caution">
    <text evidence="2">The sequence shown here is derived from an EMBL/GenBank/DDBJ whole genome shotgun (WGS) entry which is preliminary data.</text>
</comment>
<evidence type="ECO:0000256" key="1">
    <source>
        <dbReference type="SAM" id="MobiDB-lite"/>
    </source>
</evidence>
<evidence type="ECO:0000313" key="3">
    <source>
        <dbReference type="Proteomes" id="UP001144347"/>
    </source>
</evidence>
<dbReference type="EMBL" id="JAPWGM010000001">
    <property type="protein sequence ID" value="MCZ4242372.1"/>
    <property type="molecule type" value="Genomic_DNA"/>
</dbReference>
<name>A0ABT4L3U2_9SPHI</name>
<dbReference type="RefSeq" id="WP_269425492.1">
    <property type="nucleotide sequence ID" value="NZ_JAPWGM010000001.1"/>
</dbReference>
<organism evidence="2 3">
    <name type="scientific">Pedobacter punctiformis</name>
    <dbReference type="NCBI Taxonomy" id="3004097"/>
    <lineage>
        <taxon>Bacteria</taxon>
        <taxon>Pseudomonadati</taxon>
        <taxon>Bacteroidota</taxon>
        <taxon>Sphingobacteriia</taxon>
        <taxon>Sphingobacteriales</taxon>
        <taxon>Sphingobacteriaceae</taxon>
        <taxon>Pedobacter</taxon>
    </lineage>
</organism>
<dbReference type="Proteomes" id="UP001144347">
    <property type="component" value="Unassembled WGS sequence"/>
</dbReference>
<feature type="compositionally biased region" description="Basic and acidic residues" evidence="1">
    <location>
        <begin position="30"/>
        <end position="46"/>
    </location>
</feature>
<evidence type="ECO:0000313" key="2">
    <source>
        <dbReference type="EMBL" id="MCZ4242372.1"/>
    </source>
</evidence>